<dbReference type="GO" id="GO:0008757">
    <property type="term" value="F:S-adenosylmethionine-dependent methyltransferase activity"/>
    <property type="evidence" value="ECO:0007669"/>
    <property type="project" value="InterPro"/>
</dbReference>
<dbReference type="CDD" id="cd02440">
    <property type="entry name" value="AdoMet_MTases"/>
    <property type="match status" value="1"/>
</dbReference>
<evidence type="ECO:0000313" key="2">
    <source>
        <dbReference type="EMBL" id="VFA99711.1"/>
    </source>
</evidence>
<evidence type="ECO:0000259" key="1">
    <source>
        <dbReference type="Pfam" id="PF08241"/>
    </source>
</evidence>
<dbReference type="EC" id="2.1.1.156" evidence="2"/>
<sequence>MFARAYAELAGPALERAGADRYRRQLWARLSGRVLEIGAGYGANFAFIPPGVERVIAVEPEPRLRERAGQAAAGLGVPVEVIDGVAEALPVSDGSVDAVVWCLTLCSVADPAAALEETRRVLAPGGVVRFFEHGRSESSGMRRVQRLLDATVWPVFNGGCHTGRDHLGALAAAGFEVIELERFVFPPMRVPFPAGEHILGAAVPKGDK</sequence>
<protein>
    <submittedName>
        <fullName evidence="2">Glycine/sarcosine/dimethylglycine N-methyltransferase</fullName>
        <ecNumber evidence="2">2.1.1.156</ecNumber>
    </submittedName>
</protein>
<reference evidence="2 3" key="1">
    <citation type="submission" date="2019-02" db="EMBL/GenBank/DDBJ databases">
        <authorList>
            <consortium name="Pathogen Informatics"/>
        </authorList>
    </citation>
    <scope>NUCLEOTIDE SEQUENCE [LARGE SCALE GENOMIC DNA]</scope>
    <source>
        <strain evidence="2 3">3012STDY6756504</strain>
    </source>
</reference>
<dbReference type="InterPro" id="IPR013216">
    <property type="entry name" value="Methyltransf_11"/>
</dbReference>
<dbReference type="SUPFAM" id="SSF53335">
    <property type="entry name" value="S-adenosyl-L-methionine-dependent methyltransferases"/>
    <property type="match status" value="1"/>
</dbReference>
<dbReference type="GO" id="GO:0032259">
    <property type="term" value="P:methylation"/>
    <property type="evidence" value="ECO:0007669"/>
    <property type="project" value="UniProtKB-KW"/>
</dbReference>
<feature type="domain" description="Methyltransferase type 11" evidence="1">
    <location>
        <begin position="35"/>
        <end position="128"/>
    </location>
</feature>
<accession>A0A4U8W1G7</accession>
<proteinExistence type="predicted"/>
<dbReference type="Pfam" id="PF08241">
    <property type="entry name" value="Methyltransf_11"/>
    <property type="match status" value="1"/>
</dbReference>
<dbReference type="PANTHER" id="PTHR45036:SF1">
    <property type="entry name" value="METHYLTRANSFERASE LIKE 7A"/>
    <property type="match status" value="1"/>
</dbReference>
<name>A0A4U8W1G7_9NOCA</name>
<dbReference type="Proteomes" id="UP000290439">
    <property type="component" value="Chromosome"/>
</dbReference>
<keyword evidence="2" id="KW-0489">Methyltransferase</keyword>
<organism evidence="2 3">
    <name type="scientific">Nocardia cyriacigeorgica</name>
    <dbReference type="NCBI Taxonomy" id="135487"/>
    <lineage>
        <taxon>Bacteria</taxon>
        <taxon>Bacillati</taxon>
        <taxon>Actinomycetota</taxon>
        <taxon>Actinomycetes</taxon>
        <taxon>Mycobacteriales</taxon>
        <taxon>Nocardiaceae</taxon>
        <taxon>Nocardia</taxon>
    </lineage>
</organism>
<dbReference type="InterPro" id="IPR052356">
    <property type="entry name" value="Thiol_S-MT"/>
</dbReference>
<keyword evidence="2" id="KW-0808">Transferase</keyword>
<gene>
    <name evidence="2" type="ORF">NCTC10797_03497</name>
</gene>
<dbReference type="AlphaFoldDB" id="A0A4U8W1G7"/>
<dbReference type="EMBL" id="LR215973">
    <property type="protein sequence ID" value="VFA99711.1"/>
    <property type="molecule type" value="Genomic_DNA"/>
</dbReference>
<dbReference type="Gene3D" id="3.40.50.150">
    <property type="entry name" value="Vaccinia Virus protein VP39"/>
    <property type="match status" value="1"/>
</dbReference>
<dbReference type="PANTHER" id="PTHR45036">
    <property type="entry name" value="METHYLTRANSFERASE LIKE 7B"/>
    <property type="match status" value="1"/>
</dbReference>
<evidence type="ECO:0000313" key="3">
    <source>
        <dbReference type="Proteomes" id="UP000290439"/>
    </source>
</evidence>
<dbReference type="RefSeq" id="WP_232052209.1">
    <property type="nucleotide sequence ID" value="NZ_LR215973.1"/>
</dbReference>
<dbReference type="InterPro" id="IPR029063">
    <property type="entry name" value="SAM-dependent_MTases_sf"/>
</dbReference>